<evidence type="ECO:0000313" key="2">
    <source>
        <dbReference type="Proteomes" id="UP000807025"/>
    </source>
</evidence>
<accession>A0A9P5ZZM5</accession>
<organism evidence="1 2">
    <name type="scientific">Pleurotus eryngii</name>
    <name type="common">Boletus of the steppes</name>
    <dbReference type="NCBI Taxonomy" id="5323"/>
    <lineage>
        <taxon>Eukaryota</taxon>
        <taxon>Fungi</taxon>
        <taxon>Dikarya</taxon>
        <taxon>Basidiomycota</taxon>
        <taxon>Agaricomycotina</taxon>
        <taxon>Agaricomycetes</taxon>
        <taxon>Agaricomycetidae</taxon>
        <taxon>Agaricales</taxon>
        <taxon>Pleurotineae</taxon>
        <taxon>Pleurotaceae</taxon>
        <taxon>Pleurotus</taxon>
    </lineage>
</organism>
<dbReference type="OrthoDB" id="3062864at2759"/>
<dbReference type="AlphaFoldDB" id="A0A9P5ZZM5"/>
<sequence>MSVTQDATSGQRSHRTQTIRLATELFMVARRPYEDPPLRHDLGPMNVLCHHCRALHWNAERTVESTRSSTPQFGTCCNHGKVNLPAPPAPPQVLHNLLQGSDAQCTEFRTNIRAYNMALAFTSLGVKSSLDVNQGFGGSAWCKQVTTPDS</sequence>
<comment type="caution">
    <text evidence="1">The sequence shown here is derived from an EMBL/GenBank/DDBJ whole genome shotgun (WGS) entry which is preliminary data.</text>
</comment>
<name>A0A9P5ZZM5_PLEER</name>
<evidence type="ECO:0000313" key="1">
    <source>
        <dbReference type="EMBL" id="KAF9497060.1"/>
    </source>
</evidence>
<gene>
    <name evidence="1" type="ORF">BDN71DRAFT_1547212</name>
</gene>
<dbReference type="EMBL" id="MU154547">
    <property type="protein sequence ID" value="KAF9497060.1"/>
    <property type="molecule type" value="Genomic_DNA"/>
</dbReference>
<proteinExistence type="predicted"/>
<keyword evidence="2" id="KW-1185">Reference proteome</keyword>
<reference evidence="1" key="1">
    <citation type="submission" date="2020-11" db="EMBL/GenBank/DDBJ databases">
        <authorList>
            <consortium name="DOE Joint Genome Institute"/>
            <person name="Ahrendt S."/>
            <person name="Riley R."/>
            <person name="Andreopoulos W."/>
            <person name="Labutti K."/>
            <person name="Pangilinan J."/>
            <person name="Ruiz-Duenas F.J."/>
            <person name="Barrasa J.M."/>
            <person name="Sanchez-Garcia M."/>
            <person name="Camarero S."/>
            <person name="Miyauchi S."/>
            <person name="Serrano A."/>
            <person name="Linde D."/>
            <person name="Babiker R."/>
            <person name="Drula E."/>
            <person name="Ayuso-Fernandez I."/>
            <person name="Pacheco R."/>
            <person name="Padilla G."/>
            <person name="Ferreira P."/>
            <person name="Barriuso J."/>
            <person name="Kellner H."/>
            <person name="Castanera R."/>
            <person name="Alfaro M."/>
            <person name="Ramirez L."/>
            <person name="Pisabarro A.G."/>
            <person name="Kuo A."/>
            <person name="Tritt A."/>
            <person name="Lipzen A."/>
            <person name="He G."/>
            <person name="Yan M."/>
            <person name="Ng V."/>
            <person name="Cullen D."/>
            <person name="Martin F."/>
            <person name="Rosso M.-N."/>
            <person name="Henrissat B."/>
            <person name="Hibbett D."/>
            <person name="Martinez A.T."/>
            <person name="Grigoriev I.V."/>
        </authorList>
    </citation>
    <scope>NUCLEOTIDE SEQUENCE</scope>
    <source>
        <strain evidence="1">ATCC 90797</strain>
    </source>
</reference>
<dbReference type="Proteomes" id="UP000807025">
    <property type="component" value="Unassembled WGS sequence"/>
</dbReference>
<protein>
    <submittedName>
        <fullName evidence="1">Uncharacterized protein</fullName>
    </submittedName>
</protein>